<dbReference type="PANTHER" id="PTHR44591:SF3">
    <property type="entry name" value="RESPONSE REGULATORY DOMAIN-CONTAINING PROTEIN"/>
    <property type="match status" value="1"/>
</dbReference>
<protein>
    <submittedName>
        <fullName evidence="8">Response regulator</fullName>
    </submittedName>
</protein>
<dbReference type="Pfam" id="PF00072">
    <property type="entry name" value="Response_reg"/>
    <property type="match status" value="1"/>
</dbReference>
<evidence type="ECO:0000313" key="8">
    <source>
        <dbReference type="EMBL" id="AUT66493.1"/>
    </source>
</evidence>
<gene>
    <name evidence="8" type="ORF">C2L65_43295</name>
</gene>
<dbReference type="SMART" id="SM00448">
    <property type="entry name" value="REC"/>
    <property type="match status" value="1"/>
</dbReference>
<keyword evidence="2" id="KW-0902">Two-component regulatory system</keyword>
<sequence length="128" mass="13753">MATILLVDDDVKILRPLRVILEAEGYDVLTAEDGEAAAAVTAFGRPDLIVTDWMMPGVDGAELCRRVRAEPATAGIPVVLLTAASGPYPVEAPWNVLLRKPAPIARLLDVIAILLEARGLRPLRAHAR</sequence>
<evidence type="ECO:0000256" key="3">
    <source>
        <dbReference type="ARBA" id="ARBA00023015"/>
    </source>
</evidence>
<evidence type="ECO:0000256" key="6">
    <source>
        <dbReference type="PROSITE-ProRule" id="PRU00169"/>
    </source>
</evidence>
<evidence type="ECO:0000256" key="4">
    <source>
        <dbReference type="ARBA" id="ARBA00023125"/>
    </source>
</evidence>
<dbReference type="SUPFAM" id="SSF52172">
    <property type="entry name" value="CheY-like"/>
    <property type="match status" value="1"/>
</dbReference>
<feature type="modified residue" description="4-aspartylphosphate" evidence="6">
    <location>
        <position position="52"/>
    </location>
</feature>
<dbReference type="KEGG" id="pter:C2L65_43295"/>
<dbReference type="InterPro" id="IPR050595">
    <property type="entry name" value="Bact_response_regulator"/>
</dbReference>
<dbReference type="GO" id="GO:0000160">
    <property type="term" value="P:phosphorelay signal transduction system"/>
    <property type="evidence" value="ECO:0007669"/>
    <property type="project" value="UniProtKB-KW"/>
</dbReference>
<evidence type="ECO:0000256" key="2">
    <source>
        <dbReference type="ARBA" id="ARBA00023012"/>
    </source>
</evidence>
<dbReference type="InterPro" id="IPR011006">
    <property type="entry name" value="CheY-like_superfamily"/>
</dbReference>
<keyword evidence="5" id="KW-0804">Transcription</keyword>
<dbReference type="PROSITE" id="PS50110">
    <property type="entry name" value="RESPONSE_REGULATORY"/>
    <property type="match status" value="1"/>
</dbReference>
<keyword evidence="3" id="KW-0805">Transcription regulation</keyword>
<feature type="domain" description="Response regulatory" evidence="7">
    <location>
        <begin position="3"/>
        <end position="115"/>
    </location>
</feature>
<evidence type="ECO:0000256" key="5">
    <source>
        <dbReference type="ARBA" id="ARBA00023163"/>
    </source>
</evidence>
<dbReference type="PANTHER" id="PTHR44591">
    <property type="entry name" value="STRESS RESPONSE REGULATOR PROTEIN 1"/>
    <property type="match status" value="1"/>
</dbReference>
<dbReference type="AlphaFoldDB" id="A0A2I8F3Y6"/>
<dbReference type="CDD" id="cd17574">
    <property type="entry name" value="REC_OmpR"/>
    <property type="match status" value="1"/>
</dbReference>
<dbReference type="InterPro" id="IPR001789">
    <property type="entry name" value="Sig_transdc_resp-reg_receiver"/>
</dbReference>
<proteinExistence type="predicted"/>
<evidence type="ECO:0000256" key="1">
    <source>
        <dbReference type="ARBA" id="ARBA00022553"/>
    </source>
</evidence>
<keyword evidence="1 6" id="KW-0597">Phosphoprotein</keyword>
<dbReference type="GO" id="GO:0003677">
    <property type="term" value="F:DNA binding"/>
    <property type="evidence" value="ECO:0007669"/>
    <property type="project" value="UniProtKB-KW"/>
</dbReference>
<evidence type="ECO:0000259" key="7">
    <source>
        <dbReference type="PROSITE" id="PS50110"/>
    </source>
</evidence>
<dbReference type="RefSeq" id="WP_042305850.1">
    <property type="nucleotide sequence ID" value="NZ_CP026114.1"/>
</dbReference>
<keyword evidence="4" id="KW-0238">DNA-binding</keyword>
<accession>A0A2I8F3Y6</accession>
<evidence type="ECO:0000313" key="9">
    <source>
        <dbReference type="Proteomes" id="UP000243502"/>
    </source>
</evidence>
<organism evidence="8 9">
    <name type="scientific">Paraburkholderia terrae</name>
    <dbReference type="NCBI Taxonomy" id="311230"/>
    <lineage>
        <taxon>Bacteria</taxon>
        <taxon>Pseudomonadati</taxon>
        <taxon>Pseudomonadota</taxon>
        <taxon>Betaproteobacteria</taxon>
        <taxon>Burkholderiales</taxon>
        <taxon>Burkholderiaceae</taxon>
        <taxon>Paraburkholderia</taxon>
    </lineage>
</organism>
<name>A0A2I8F3Y6_9BURK</name>
<dbReference type="EMBL" id="CP026114">
    <property type="protein sequence ID" value="AUT66493.1"/>
    <property type="molecule type" value="Genomic_DNA"/>
</dbReference>
<dbReference type="Gene3D" id="3.40.50.2300">
    <property type="match status" value="1"/>
</dbReference>
<dbReference type="Proteomes" id="UP000243502">
    <property type="component" value="Chromosome 4"/>
</dbReference>
<dbReference type="FunFam" id="3.40.50.2300:FF:000001">
    <property type="entry name" value="DNA-binding response regulator PhoB"/>
    <property type="match status" value="1"/>
</dbReference>
<dbReference type="OrthoDB" id="9800897at2"/>
<reference evidence="8 9" key="1">
    <citation type="submission" date="2018-01" db="EMBL/GenBank/DDBJ databases">
        <title>Species boundaries and ecological features among Paraburkholderia terrae DSMZ17804T, P. hospita DSMZ17164T and P. caribensis DSMZ13236T.</title>
        <authorList>
            <person name="Pratama A.A."/>
        </authorList>
    </citation>
    <scope>NUCLEOTIDE SEQUENCE [LARGE SCALE GENOMIC DNA]</scope>
    <source>
        <strain evidence="8 9">DSM 17804</strain>
    </source>
</reference>